<evidence type="ECO:0000313" key="2">
    <source>
        <dbReference type="EMBL" id="SNS76102.1"/>
    </source>
</evidence>
<evidence type="ECO:0000256" key="1">
    <source>
        <dbReference type="SAM" id="MobiDB-lite"/>
    </source>
</evidence>
<feature type="compositionally biased region" description="Polar residues" evidence="1">
    <location>
        <begin position="484"/>
        <end position="494"/>
    </location>
</feature>
<evidence type="ECO:0000313" key="3">
    <source>
        <dbReference type="Proteomes" id="UP000198420"/>
    </source>
</evidence>
<sequence length="503" mass="54287">MATFGEMTALANEHLTDLRNQLHLARLERDIRSRTALPELARLAHVLARYHNEIADGFGVPDPTGAGVRVGARRASNLIKQAEHLLGPHTDTETPRSALAQKLRATSIALGCGLDLLSTHFSTTHDQATSATSATADVIASADSARSLLQQLSVHTSTVGHLARRTSTPTNEAGVLLLKAALLSHIYSENQTSPPITAIQPLHTPGRIPLAVGEDVTQTLAGIDASIQRLSNPQTSTSVTTWRYLARAAAIICDLDSKTVHQLIHRINELNEYDHLPALKQAAADIQGTGRSWRTIIRRWDEHIGHYGHPANGPATDASDLIIRLGRLIHAAPAWTPSPHSSSRLKPPHELAPDLHHAATLAVTTLKTIEACNSLAAHHHAAINDAAAIGAVNRHKKYPTHLPRLPGSARELSTRYDAARTKGSQAITTLSQAIQDLTSPDPIPQEVCLILRRATTLNEHSQSKLAAVDFPAQLTEVLTSSNNFTDASNIQSPPQVKRSHRLP</sequence>
<gene>
    <name evidence="2" type="ORF">SAMN06265355_12836</name>
</gene>
<proteinExistence type="predicted"/>
<dbReference type="Proteomes" id="UP000198420">
    <property type="component" value="Unassembled WGS sequence"/>
</dbReference>
<protein>
    <submittedName>
        <fullName evidence="2">Uncharacterized protein</fullName>
    </submittedName>
</protein>
<accession>A0A239H4H2</accession>
<dbReference type="EMBL" id="FZNP01000028">
    <property type="protein sequence ID" value="SNS76102.1"/>
    <property type="molecule type" value="Genomic_DNA"/>
</dbReference>
<reference evidence="3" key="1">
    <citation type="submission" date="2017-06" db="EMBL/GenBank/DDBJ databases">
        <authorList>
            <person name="Varghese N."/>
            <person name="Submissions S."/>
        </authorList>
    </citation>
    <scope>NUCLEOTIDE SEQUENCE [LARGE SCALE GENOMIC DNA]</scope>
    <source>
        <strain evidence="3">DSM 44485</strain>
    </source>
</reference>
<dbReference type="AlphaFoldDB" id="A0A239H4H2"/>
<name>A0A239H4H2_9ACTN</name>
<keyword evidence="3" id="KW-1185">Reference proteome</keyword>
<organism evidence="2 3">
    <name type="scientific">Actinomadura mexicana</name>
    <dbReference type="NCBI Taxonomy" id="134959"/>
    <lineage>
        <taxon>Bacteria</taxon>
        <taxon>Bacillati</taxon>
        <taxon>Actinomycetota</taxon>
        <taxon>Actinomycetes</taxon>
        <taxon>Streptosporangiales</taxon>
        <taxon>Thermomonosporaceae</taxon>
        <taxon>Actinomadura</taxon>
    </lineage>
</organism>
<feature type="region of interest" description="Disordered" evidence="1">
    <location>
        <begin position="484"/>
        <end position="503"/>
    </location>
</feature>